<evidence type="ECO:0000256" key="5">
    <source>
        <dbReference type="ARBA" id="ARBA00022723"/>
    </source>
</evidence>
<evidence type="ECO:0000256" key="9">
    <source>
        <dbReference type="ARBA" id="ARBA00023211"/>
    </source>
</evidence>
<name>A0A7R9FZS9_TIMSH</name>
<dbReference type="InterPro" id="IPR033308">
    <property type="entry name" value="PGAP5/Cdc1/Ted1"/>
</dbReference>
<evidence type="ECO:0000256" key="8">
    <source>
        <dbReference type="ARBA" id="ARBA00023136"/>
    </source>
</evidence>
<keyword evidence="8 11" id="KW-0472">Membrane</keyword>
<comment type="similarity">
    <text evidence="3">Belongs to the metallophosphoesterase superfamily. MPPE1 family.</text>
</comment>
<evidence type="ECO:0000256" key="7">
    <source>
        <dbReference type="ARBA" id="ARBA00022989"/>
    </source>
</evidence>
<dbReference type="PANTHER" id="PTHR13315:SF0">
    <property type="entry name" value="METALLOPHOSPHOESTERASE 1"/>
    <property type="match status" value="1"/>
</dbReference>
<dbReference type="GO" id="GO:0006506">
    <property type="term" value="P:GPI anchor biosynthetic process"/>
    <property type="evidence" value="ECO:0007669"/>
    <property type="project" value="InterPro"/>
</dbReference>
<accession>A0A7R9FZS9</accession>
<dbReference type="AlphaFoldDB" id="A0A7R9FZS9"/>
<dbReference type="InterPro" id="IPR029052">
    <property type="entry name" value="Metallo-depent_PP-like"/>
</dbReference>
<keyword evidence="6" id="KW-0378">Hydrolase</keyword>
<feature type="compositionally biased region" description="Acidic residues" evidence="10">
    <location>
        <begin position="116"/>
        <end position="127"/>
    </location>
</feature>
<dbReference type="Gene3D" id="3.60.21.10">
    <property type="match status" value="1"/>
</dbReference>
<evidence type="ECO:0000259" key="12">
    <source>
        <dbReference type="Pfam" id="PF00149"/>
    </source>
</evidence>
<sequence>MGQPVTVSSRFKSFSGLPKVGLSFLEVKYHMLLSYLINLTYVVLRKCSGEKIEDDPAIDRLVEIRTVLEKMRPIDHKLKYQIDKLVKTAITGSTNSQDPSNFRANPANMISKLGEEEVSESGSEQEEPTGAKQNRTGVYVPPKLAAVHYDGDENKTDRQQRILERAKKRALNTSMIQELREEYLDTPMEVTHESSKRAVISHQRREREEYEENYFTRLPLTKQDRHKSRRMTTLGTLGQELTQFGDLRALEGGEGPSASKKRKVFKGKGKKRDLFDEGLWCSEKEFKYYVTRFHDLFAVPEGTELFVVVGNHDVGFHYGISPYLQERFSSAFSAPSVKFVTIKGNYFVLINSMAMEGDGCFLCRPAELQLQKISRQLKCTKGVGKCVKGMELEHYSRPILLQHFPMYRESDADCHEPDQAPEDLKTQKFRERWECLSRESSEVLFDELKPRLIVTGHTHHGCNRIHRKDIHEWTISSFSWRNKDNPSFMLVVVSPNNYALSKCYMPQESTVITTYMVGAAIILIWVMLTYRRLCRRSRLFKKK</sequence>
<dbReference type="InterPro" id="IPR007146">
    <property type="entry name" value="Sas10/Utp3/C1D"/>
</dbReference>
<evidence type="ECO:0000256" key="2">
    <source>
        <dbReference type="ARBA" id="ARBA00004141"/>
    </source>
</evidence>
<feature type="transmembrane region" description="Helical" evidence="11">
    <location>
        <begin position="512"/>
        <end position="533"/>
    </location>
</feature>
<evidence type="ECO:0000256" key="11">
    <source>
        <dbReference type="SAM" id="Phobius"/>
    </source>
</evidence>
<dbReference type="Pfam" id="PF00149">
    <property type="entry name" value="Metallophos"/>
    <property type="match status" value="1"/>
</dbReference>
<feature type="domain" description="Calcineurin-like phosphoesterase" evidence="12">
    <location>
        <begin position="273"/>
        <end position="460"/>
    </location>
</feature>
<proteinExistence type="inferred from homology"/>
<dbReference type="EMBL" id="OC001993">
    <property type="protein sequence ID" value="CAD7261083.1"/>
    <property type="molecule type" value="Genomic_DNA"/>
</dbReference>
<keyword evidence="5" id="KW-0479">Metal-binding</keyword>
<dbReference type="InterPro" id="IPR004843">
    <property type="entry name" value="Calcineurin-like_PHP"/>
</dbReference>
<evidence type="ECO:0000256" key="6">
    <source>
        <dbReference type="ARBA" id="ARBA00022801"/>
    </source>
</evidence>
<comment type="subcellular location">
    <subcellularLocation>
        <location evidence="2">Membrane</location>
        <topology evidence="2">Multi-pass membrane protein</topology>
    </subcellularLocation>
</comment>
<organism evidence="13">
    <name type="scientific">Timema shepardi</name>
    <name type="common">Walking stick</name>
    <dbReference type="NCBI Taxonomy" id="629360"/>
    <lineage>
        <taxon>Eukaryota</taxon>
        <taxon>Metazoa</taxon>
        <taxon>Ecdysozoa</taxon>
        <taxon>Arthropoda</taxon>
        <taxon>Hexapoda</taxon>
        <taxon>Insecta</taxon>
        <taxon>Pterygota</taxon>
        <taxon>Neoptera</taxon>
        <taxon>Polyneoptera</taxon>
        <taxon>Phasmatodea</taxon>
        <taxon>Timematodea</taxon>
        <taxon>Timematoidea</taxon>
        <taxon>Timematidae</taxon>
        <taxon>Timema</taxon>
    </lineage>
</organism>
<dbReference type="SUPFAM" id="SSF56300">
    <property type="entry name" value="Metallo-dependent phosphatases"/>
    <property type="match status" value="1"/>
</dbReference>
<gene>
    <name evidence="13" type="ORF">TSIB3V08_LOCUS5232</name>
</gene>
<keyword evidence="4 11" id="KW-0812">Transmembrane</keyword>
<dbReference type="PANTHER" id="PTHR13315">
    <property type="entry name" value="METALLO PHOSPHOESTERASE RELATED"/>
    <property type="match status" value="1"/>
</dbReference>
<keyword evidence="7 11" id="KW-1133">Transmembrane helix</keyword>
<reference evidence="13" key="1">
    <citation type="submission" date="2020-11" db="EMBL/GenBank/DDBJ databases">
        <authorList>
            <person name="Tran Van P."/>
        </authorList>
    </citation>
    <scope>NUCLEOTIDE SEQUENCE</scope>
</reference>
<evidence type="ECO:0000256" key="10">
    <source>
        <dbReference type="SAM" id="MobiDB-lite"/>
    </source>
</evidence>
<dbReference type="GO" id="GO:0016787">
    <property type="term" value="F:hydrolase activity"/>
    <property type="evidence" value="ECO:0007669"/>
    <property type="project" value="UniProtKB-KW"/>
</dbReference>
<feature type="region of interest" description="Disordered" evidence="10">
    <location>
        <begin position="114"/>
        <end position="136"/>
    </location>
</feature>
<evidence type="ECO:0000313" key="13">
    <source>
        <dbReference type="EMBL" id="CAD7261083.1"/>
    </source>
</evidence>
<dbReference type="GO" id="GO:0016020">
    <property type="term" value="C:membrane"/>
    <property type="evidence" value="ECO:0007669"/>
    <property type="project" value="UniProtKB-SubCell"/>
</dbReference>
<evidence type="ECO:0000256" key="4">
    <source>
        <dbReference type="ARBA" id="ARBA00022692"/>
    </source>
</evidence>
<protein>
    <recommendedName>
        <fullName evidence="12">Calcineurin-like phosphoesterase domain-containing protein</fullName>
    </recommendedName>
</protein>
<dbReference type="GO" id="GO:0046872">
    <property type="term" value="F:metal ion binding"/>
    <property type="evidence" value="ECO:0007669"/>
    <property type="project" value="UniProtKB-KW"/>
</dbReference>
<dbReference type="Pfam" id="PF04000">
    <property type="entry name" value="Sas10_Utp3"/>
    <property type="match status" value="1"/>
</dbReference>
<evidence type="ECO:0000256" key="3">
    <source>
        <dbReference type="ARBA" id="ARBA00008895"/>
    </source>
</evidence>
<keyword evidence="9" id="KW-0464">Manganese</keyword>
<comment type="cofactor">
    <cofactor evidence="1">
        <name>Mn(2+)</name>
        <dbReference type="ChEBI" id="CHEBI:29035"/>
    </cofactor>
</comment>
<evidence type="ECO:0000256" key="1">
    <source>
        <dbReference type="ARBA" id="ARBA00001936"/>
    </source>
</evidence>